<dbReference type="CDD" id="cd00540">
    <property type="entry name" value="AAG"/>
    <property type="match status" value="1"/>
</dbReference>
<dbReference type="AlphaFoldDB" id="A1ZCR8"/>
<sequence length="200" mass="22068">MTKLSHDFYLTTDVVQAARNLLGKVLYTCVDGQVSAGIIVETEAYCGATDQACHAYPNKRTKRTETMYQTGGTAYVYLCYGMHHMFNVVTNAPDVADAVLVRAIEPLEGLDLMKTRRKLKNPGTHLTAGPAMLTQALGISTSDDMTNLLGDKIWLEDQGKVYSKEEVVTGPRVGIDYAGDDALLPWRFRVKGNKWCSKAK</sequence>
<dbReference type="HAMAP" id="MF_00527">
    <property type="entry name" value="3MGH"/>
    <property type="match status" value="1"/>
</dbReference>
<reference evidence="6 7" key="1">
    <citation type="submission" date="2007-01" db="EMBL/GenBank/DDBJ databases">
        <authorList>
            <person name="Haygood M."/>
            <person name="Podell S."/>
            <person name="Anderson C."/>
            <person name="Hopkinson B."/>
            <person name="Roe K."/>
            <person name="Barbeau K."/>
            <person name="Gaasterland T."/>
            <person name="Ferriera S."/>
            <person name="Johnson J."/>
            <person name="Kravitz S."/>
            <person name="Beeson K."/>
            <person name="Sutton G."/>
            <person name="Rogers Y.-H."/>
            <person name="Friedman R."/>
            <person name="Frazier M."/>
            <person name="Venter J.C."/>
        </authorList>
    </citation>
    <scope>NUCLEOTIDE SEQUENCE [LARGE SCALE GENOMIC DNA]</scope>
    <source>
        <strain evidence="6 7">ATCC 23134</strain>
    </source>
</reference>
<accession>A1ZCR8</accession>
<keyword evidence="7" id="KW-1185">Reference proteome</keyword>
<dbReference type="eggNOG" id="COG2094">
    <property type="taxonomic scope" value="Bacteria"/>
</dbReference>
<dbReference type="Proteomes" id="UP000004095">
    <property type="component" value="Unassembled WGS sequence"/>
</dbReference>
<comment type="similarity">
    <text evidence="1 5">Belongs to the DNA glycosylase MPG family.</text>
</comment>
<dbReference type="SUPFAM" id="SSF50486">
    <property type="entry name" value="FMT C-terminal domain-like"/>
    <property type="match status" value="1"/>
</dbReference>
<dbReference type="InterPro" id="IPR036995">
    <property type="entry name" value="MPG_sf"/>
</dbReference>
<dbReference type="GO" id="GO:0003905">
    <property type="term" value="F:alkylbase DNA N-glycosylase activity"/>
    <property type="evidence" value="ECO:0007669"/>
    <property type="project" value="InterPro"/>
</dbReference>
<dbReference type="OrthoDB" id="9794313at2"/>
<dbReference type="PANTHER" id="PTHR10429:SF0">
    <property type="entry name" value="DNA-3-METHYLADENINE GLYCOSYLASE"/>
    <property type="match status" value="1"/>
</dbReference>
<dbReference type="PANTHER" id="PTHR10429">
    <property type="entry name" value="DNA-3-METHYLADENINE GLYCOSYLASE"/>
    <property type="match status" value="1"/>
</dbReference>
<dbReference type="Gene3D" id="3.10.300.10">
    <property type="entry name" value="Methylpurine-DNA glycosylase (MPG)"/>
    <property type="match status" value="1"/>
</dbReference>
<dbReference type="GO" id="GO:0003677">
    <property type="term" value="F:DNA binding"/>
    <property type="evidence" value="ECO:0007669"/>
    <property type="project" value="InterPro"/>
</dbReference>
<keyword evidence="4 5" id="KW-0234">DNA repair</keyword>
<comment type="caution">
    <text evidence="6">The sequence shown here is derived from an EMBL/GenBank/DDBJ whole genome shotgun (WGS) entry which is preliminary data.</text>
</comment>
<keyword evidence="6" id="KW-0326">Glycosidase</keyword>
<dbReference type="EMBL" id="AAWS01000001">
    <property type="protein sequence ID" value="EAY32070.1"/>
    <property type="molecule type" value="Genomic_DNA"/>
</dbReference>
<evidence type="ECO:0000313" key="7">
    <source>
        <dbReference type="Proteomes" id="UP000004095"/>
    </source>
</evidence>
<dbReference type="Pfam" id="PF02245">
    <property type="entry name" value="Pur_DNA_glyco"/>
    <property type="match status" value="1"/>
</dbReference>
<proteinExistence type="inferred from homology"/>
<evidence type="ECO:0000256" key="4">
    <source>
        <dbReference type="ARBA" id="ARBA00023204"/>
    </source>
</evidence>
<dbReference type="GO" id="GO:0006284">
    <property type="term" value="P:base-excision repair"/>
    <property type="evidence" value="ECO:0007669"/>
    <property type="project" value="InterPro"/>
</dbReference>
<evidence type="ECO:0000313" key="6">
    <source>
        <dbReference type="EMBL" id="EAY32070.1"/>
    </source>
</evidence>
<dbReference type="InterPro" id="IPR003180">
    <property type="entry name" value="MPG"/>
</dbReference>
<protein>
    <recommendedName>
        <fullName evidence="5">Putative 3-methyladenine DNA glycosylase</fullName>
        <ecNumber evidence="5">3.2.2.-</ecNumber>
    </recommendedName>
</protein>
<dbReference type="EC" id="3.2.2.-" evidence="5"/>
<keyword evidence="3 5" id="KW-0378">Hydrolase</keyword>
<dbReference type="FunFam" id="3.10.300.10:FF:000001">
    <property type="entry name" value="Putative 3-methyladenine DNA glycosylase"/>
    <property type="match status" value="1"/>
</dbReference>
<dbReference type="NCBIfam" id="TIGR00567">
    <property type="entry name" value="3mg"/>
    <property type="match status" value="1"/>
</dbReference>
<organism evidence="6 7">
    <name type="scientific">Microscilla marina ATCC 23134</name>
    <dbReference type="NCBI Taxonomy" id="313606"/>
    <lineage>
        <taxon>Bacteria</taxon>
        <taxon>Pseudomonadati</taxon>
        <taxon>Bacteroidota</taxon>
        <taxon>Cytophagia</taxon>
        <taxon>Cytophagales</taxon>
        <taxon>Microscillaceae</taxon>
        <taxon>Microscilla</taxon>
    </lineage>
</organism>
<keyword evidence="2 5" id="KW-0227">DNA damage</keyword>
<dbReference type="RefSeq" id="WP_002693024.1">
    <property type="nucleotide sequence ID" value="NZ_AAWS01000001.1"/>
</dbReference>
<dbReference type="InterPro" id="IPR011034">
    <property type="entry name" value="Formyl_transferase-like_C_sf"/>
</dbReference>
<gene>
    <name evidence="6" type="ORF">M23134_02099</name>
</gene>
<evidence type="ECO:0000256" key="5">
    <source>
        <dbReference type="HAMAP-Rule" id="MF_00527"/>
    </source>
</evidence>
<evidence type="ECO:0000256" key="1">
    <source>
        <dbReference type="ARBA" id="ARBA00009232"/>
    </source>
</evidence>
<evidence type="ECO:0000256" key="3">
    <source>
        <dbReference type="ARBA" id="ARBA00022801"/>
    </source>
</evidence>
<name>A1ZCR8_MICM2</name>
<evidence type="ECO:0000256" key="2">
    <source>
        <dbReference type="ARBA" id="ARBA00022763"/>
    </source>
</evidence>